<comment type="caution">
    <text evidence="1">The sequence shown here is derived from an EMBL/GenBank/DDBJ whole genome shotgun (WGS) entry which is preliminary data.</text>
</comment>
<dbReference type="EMBL" id="JANJQO010000019">
    <property type="protein sequence ID" value="KAJ2983707.1"/>
    <property type="molecule type" value="Genomic_DNA"/>
</dbReference>
<accession>A0ACC1NWI0</accession>
<evidence type="ECO:0000313" key="2">
    <source>
        <dbReference type="Proteomes" id="UP001143910"/>
    </source>
</evidence>
<keyword evidence="2" id="KW-1185">Reference proteome</keyword>
<name>A0ACC1NWI0_9HYPO</name>
<gene>
    <name evidence="1" type="ORF">NQ176_g507</name>
</gene>
<protein>
    <submittedName>
        <fullName evidence="1">Uncharacterized protein</fullName>
    </submittedName>
</protein>
<dbReference type="Proteomes" id="UP001143910">
    <property type="component" value="Unassembled WGS sequence"/>
</dbReference>
<sequence length="245" mass="27949">MLFKNWISSVILLSTAKSALAVPPPAFDFDLEVKGEGTPWSELSLENWDSAHDAESRAFMEKELSESGVTLNRTEPSDNKEGLRDKRAMCSNWWFKDNDRAYNGWTVQIRGYHALKFGCSQVRFPSDRMSFDSLLGEIVSRVTNSNHNSDVHMDLFGWWTLSMSANAHWNYNSLPPRLVNDMFGQTMKNEFRTYSGENGAYWSIWSTGDRARGVAPIQLYSFYLRPSDCGADVLDSWNIDGVWPC</sequence>
<proteinExistence type="predicted"/>
<organism evidence="1 2">
    <name type="scientific">Zarea fungicola</name>
    <dbReference type="NCBI Taxonomy" id="93591"/>
    <lineage>
        <taxon>Eukaryota</taxon>
        <taxon>Fungi</taxon>
        <taxon>Dikarya</taxon>
        <taxon>Ascomycota</taxon>
        <taxon>Pezizomycotina</taxon>
        <taxon>Sordariomycetes</taxon>
        <taxon>Hypocreomycetidae</taxon>
        <taxon>Hypocreales</taxon>
        <taxon>Cordycipitaceae</taxon>
        <taxon>Zarea</taxon>
    </lineage>
</organism>
<reference evidence="1" key="1">
    <citation type="submission" date="2022-08" db="EMBL/GenBank/DDBJ databases">
        <title>Genome Sequence of Lecanicillium fungicola.</title>
        <authorList>
            <person name="Buettner E."/>
        </authorList>
    </citation>
    <scope>NUCLEOTIDE SEQUENCE</scope>
    <source>
        <strain evidence="1">Babe33</strain>
    </source>
</reference>
<evidence type="ECO:0000313" key="1">
    <source>
        <dbReference type="EMBL" id="KAJ2983707.1"/>
    </source>
</evidence>